<keyword evidence="3 7" id="KW-0444">Lipid biosynthesis</keyword>
<protein>
    <recommendedName>
        <fullName evidence="7">1-acyl-sn-glycerol-3-phosphate acyltransferase</fullName>
        <ecNumber evidence="7">2.3.1.51</ecNumber>
    </recommendedName>
</protein>
<dbReference type="CDD" id="cd07989">
    <property type="entry name" value="LPLAT_AGPAT-like"/>
    <property type="match status" value="1"/>
</dbReference>
<keyword evidence="7" id="KW-1208">Phospholipid metabolism</keyword>
<evidence type="ECO:0000313" key="9">
    <source>
        <dbReference type="EMBL" id="ERI78647.1"/>
    </source>
</evidence>
<evidence type="ECO:0000256" key="4">
    <source>
        <dbReference type="ARBA" id="ARBA00022679"/>
    </source>
</evidence>
<comment type="domain">
    <text evidence="7">The HXXXXD motif is essential for acyltransferase activity and may constitute the binding site for the phosphate moiety of the glycerol-3-phosphate.</text>
</comment>
<dbReference type="InterPro" id="IPR002123">
    <property type="entry name" value="Plipid/glycerol_acylTrfase"/>
</dbReference>
<reference evidence="9 10" key="1">
    <citation type="submission" date="2013-07" db="EMBL/GenBank/DDBJ databases">
        <authorList>
            <person name="Weinstock G."/>
            <person name="Sodergren E."/>
            <person name="Wylie T."/>
            <person name="Fulton L."/>
            <person name="Fulton R."/>
            <person name="Fronick C."/>
            <person name="O'Laughlin M."/>
            <person name="Godfrey J."/>
            <person name="Miner T."/>
            <person name="Herter B."/>
            <person name="Appelbaum E."/>
            <person name="Cordes M."/>
            <person name="Lek S."/>
            <person name="Wollam A."/>
            <person name="Pepin K.H."/>
            <person name="Palsikar V.B."/>
            <person name="Mitreva M."/>
            <person name="Wilson R.K."/>
        </authorList>
    </citation>
    <scope>NUCLEOTIDE SEQUENCE [LARGE SCALE GENOMIC DNA]</scope>
    <source>
        <strain evidence="9 10">ATCC 14940</strain>
    </source>
</reference>
<dbReference type="GO" id="GO:0008654">
    <property type="term" value="P:phospholipid biosynthetic process"/>
    <property type="evidence" value="ECO:0007669"/>
    <property type="project" value="UniProtKB-KW"/>
</dbReference>
<organism evidence="9 10">
    <name type="scientific">[Clostridium] symbiosum ATCC 14940</name>
    <dbReference type="NCBI Taxonomy" id="411472"/>
    <lineage>
        <taxon>Bacteria</taxon>
        <taxon>Bacillati</taxon>
        <taxon>Bacillota</taxon>
        <taxon>Clostridia</taxon>
        <taxon>Lachnospirales</taxon>
        <taxon>Lachnospiraceae</taxon>
        <taxon>Otoolea</taxon>
    </lineage>
</organism>
<keyword evidence="4 7" id="KW-0808">Transferase</keyword>
<comment type="similarity">
    <text evidence="2 7">Belongs to the 1-acyl-sn-glycerol-3-phosphate acyltransferase family.</text>
</comment>
<dbReference type="AlphaFoldDB" id="A0ABC9U0I7"/>
<evidence type="ECO:0000256" key="6">
    <source>
        <dbReference type="ARBA" id="ARBA00023315"/>
    </source>
</evidence>
<evidence type="ECO:0000256" key="5">
    <source>
        <dbReference type="ARBA" id="ARBA00023098"/>
    </source>
</evidence>
<evidence type="ECO:0000256" key="2">
    <source>
        <dbReference type="ARBA" id="ARBA00008655"/>
    </source>
</evidence>
<dbReference type="SMART" id="SM00563">
    <property type="entry name" value="PlsC"/>
    <property type="match status" value="1"/>
</dbReference>
<evidence type="ECO:0000256" key="7">
    <source>
        <dbReference type="RuleBase" id="RU361267"/>
    </source>
</evidence>
<comment type="pathway">
    <text evidence="1">Lipid metabolism.</text>
</comment>
<evidence type="ECO:0000256" key="1">
    <source>
        <dbReference type="ARBA" id="ARBA00005189"/>
    </source>
</evidence>
<comment type="catalytic activity">
    <reaction evidence="7">
        <text>a 1-acyl-sn-glycero-3-phosphate + an acyl-CoA = a 1,2-diacyl-sn-glycero-3-phosphate + CoA</text>
        <dbReference type="Rhea" id="RHEA:19709"/>
        <dbReference type="ChEBI" id="CHEBI:57287"/>
        <dbReference type="ChEBI" id="CHEBI:57970"/>
        <dbReference type="ChEBI" id="CHEBI:58342"/>
        <dbReference type="ChEBI" id="CHEBI:58608"/>
        <dbReference type="EC" id="2.3.1.51"/>
    </reaction>
</comment>
<dbReference type="InterPro" id="IPR004552">
    <property type="entry name" value="AGP_acyltrans"/>
</dbReference>
<name>A0ABC9U0I7_CLOSY</name>
<dbReference type="PANTHER" id="PTHR10434:SF64">
    <property type="entry name" value="1-ACYL-SN-GLYCEROL-3-PHOSPHATE ACYLTRANSFERASE-RELATED"/>
    <property type="match status" value="1"/>
</dbReference>
<dbReference type="EC" id="2.3.1.51" evidence="7"/>
<dbReference type="Proteomes" id="UP000016491">
    <property type="component" value="Unassembled WGS sequence"/>
</dbReference>
<dbReference type="GO" id="GO:0003841">
    <property type="term" value="F:1-acylglycerol-3-phosphate O-acyltransferase activity"/>
    <property type="evidence" value="ECO:0007669"/>
    <property type="project" value="UniProtKB-UniRule"/>
</dbReference>
<keyword evidence="7" id="KW-0594">Phospholipid biosynthesis</keyword>
<evidence type="ECO:0000256" key="3">
    <source>
        <dbReference type="ARBA" id="ARBA00022516"/>
    </source>
</evidence>
<evidence type="ECO:0000313" key="10">
    <source>
        <dbReference type="Proteomes" id="UP000016491"/>
    </source>
</evidence>
<evidence type="ECO:0000259" key="8">
    <source>
        <dbReference type="SMART" id="SM00563"/>
    </source>
</evidence>
<feature type="domain" description="Phospholipid/glycerol acyltransferase" evidence="8">
    <location>
        <begin position="76"/>
        <end position="191"/>
    </location>
</feature>
<dbReference type="EMBL" id="AWSU01000113">
    <property type="protein sequence ID" value="ERI78647.1"/>
    <property type="molecule type" value="Genomic_DNA"/>
</dbReference>
<dbReference type="PANTHER" id="PTHR10434">
    <property type="entry name" value="1-ACYL-SN-GLYCEROL-3-PHOSPHATE ACYLTRANSFERASE"/>
    <property type="match status" value="1"/>
</dbReference>
<proteinExistence type="inferred from homology"/>
<keyword evidence="6 7" id="KW-0012">Acyltransferase</keyword>
<dbReference type="NCBIfam" id="TIGR00530">
    <property type="entry name" value="AGP_acyltrn"/>
    <property type="match status" value="1"/>
</dbReference>
<dbReference type="SUPFAM" id="SSF69593">
    <property type="entry name" value="Glycerol-3-phosphate (1)-acyltransferase"/>
    <property type="match status" value="1"/>
</dbReference>
<sequence length="242" mass="27724">MGRGRNMNRIAYMVLRNIIRVPGWFYRIGKLGREDDSHTDQERYDYLRKLIEKINRTGRVTIEKTGLKNIPEENGFILFPNHQGLFDMLAIIEACPKALCVVFKKEVAEIILVKQIARLLRAIPMDRKDVRSSLKIINKMTEDVKNGKNYVIFPEGTRSRNGNRILEFKAGTFKSAVNAGCPIIPVALIDSYKPFGVSSINKETVQVHFLEPLNPDQYVGLKTKEIADIVHDRIQNKIDENI</sequence>
<dbReference type="Pfam" id="PF01553">
    <property type="entry name" value="Acyltransferase"/>
    <property type="match status" value="1"/>
</dbReference>
<accession>A0ABC9U0I7</accession>
<keyword evidence="5 7" id="KW-0443">Lipid metabolism</keyword>
<gene>
    <name evidence="9" type="ORF">CLOSYM_01383</name>
</gene>
<comment type="caution">
    <text evidence="9">The sequence shown here is derived from an EMBL/GenBank/DDBJ whole genome shotgun (WGS) entry which is preliminary data.</text>
</comment>